<evidence type="ECO:0000259" key="1">
    <source>
        <dbReference type="Pfam" id="PF20469"/>
    </source>
</evidence>
<dbReference type="InterPro" id="IPR034139">
    <property type="entry name" value="TOPRIM_OLD"/>
</dbReference>
<dbReference type="Proteomes" id="UP001239083">
    <property type="component" value="Unassembled WGS sequence"/>
</dbReference>
<dbReference type="EMBL" id="JAUSYY010000001">
    <property type="protein sequence ID" value="MDQ0893915.1"/>
    <property type="molecule type" value="Genomic_DNA"/>
</dbReference>
<comment type="caution">
    <text evidence="2">The sequence shown here is derived from an EMBL/GenBank/DDBJ whole genome shotgun (WGS) entry which is preliminary data.</text>
</comment>
<keyword evidence="3" id="KW-1185">Reference proteome</keyword>
<dbReference type="RefSeq" id="WP_307040731.1">
    <property type="nucleotide sequence ID" value="NZ_JAUSYY010000001.1"/>
</dbReference>
<proteinExistence type="predicted"/>
<gene>
    <name evidence="2" type="ORF">QFZ26_001470</name>
</gene>
<feature type="domain" description="OLD protein-like TOPRIM" evidence="1">
    <location>
        <begin position="19"/>
        <end position="67"/>
    </location>
</feature>
<evidence type="ECO:0000313" key="3">
    <source>
        <dbReference type="Proteomes" id="UP001239083"/>
    </source>
</evidence>
<name>A0ABU0R759_9MICO</name>
<organism evidence="2 3">
    <name type="scientific">Agromyces ramosus</name>
    <dbReference type="NCBI Taxonomy" id="33879"/>
    <lineage>
        <taxon>Bacteria</taxon>
        <taxon>Bacillati</taxon>
        <taxon>Actinomycetota</taxon>
        <taxon>Actinomycetes</taxon>
        <taxon>Micrococcales</taxon>
        <taxon>Microbacteriaceae</taxon>
        <taxon>Agromyces</taxon>
    </lineage>
</organism>
<reference evidence="2 3" key="1">
    <citation type="submission" date="2023-07" db="EMBL/GenBank/DDBJ databases">
        <title>Comparative genomics of wheat-associated soil bacteria to identify genetic determinants of phenazine resistance.</title>
        <authorList>
            <person name="Mouncey N."/>
        </authorList>
    </citation>
    <scope>NUCLEOTIDE SEQUENCE [LARGE SCALE GENOMIC DNA]</scope>
    <source>
        <strain evidence="2 3">V3I3</strain>
    </source>
</reference>
<protein>
    <recommendedName>
        <fullName evidence="1">OLD protein-like TOPRIM domain-containing protein</fullName>
    </recommendedName>
</protein>
<evidence type="ECO:0000313" key="2">
    <source>
        <dbReference type="EMBL" id="MDQ0893915.1"/>
    </source>
</evidence>
<dbReference type="Pfam" id="PF20469">
    <property type="entry name" value="OLD-like_TOPRIM"/>
    <property type="match status" value="1"/>
</dbReference>
<sequence length="209" mass="22230">MRVGSDLMWGGELDAASVTVVLVEGESDRLAVEAVARRLGHDLAAAGAAVVSMHGITNLHHHLALLARDPVPRRIVGLFDVGEAAYVRGAVAGAGLGAADADLASIGFFACDPDLEGELIRALGADRVQQLLAEHGELARFRTFQQQPYQRPRPVEAQLRRFMGTHSGRKVLFAPVFVEALEESRIPAALSSLVAVAVAAAKRNTERAL</sequence>
<accession>A0ABU0R759</accession>